<dbReference type="PANTHER" id="PTHR37291">
    <property type="entry name" value="5-METHYLCYTOSINE-SPECIFIC RESTRICTION ENZYME B"/>
    <property type="match status" value="1"/>
</dbReference>
<dbReference type="SUPFAM" id="SSF52540">
    <property type="entry name" value="P-loop containing nucleoside triphosphate hydrolases"/>
    <property type="match status" value="1"/>
</dbReference>
<feature type="region of interest" description="Disordered" evidence="1">
    <location>
        <begin position="193"/>
        <end position="214"/>
    </location>
</feature>
<dbReference type="Gene3D" id="3.40.50.300">
    <property type="entry name" value="P-loop containing nucleotide triphosphate hydrolases"/>
    <property type="match status" value="1"/>
</dbReference>
<keyword evidence="5" id="KW-1185">Reference proteome</keyword>
<feature type="domain" description="ATPase dynein-related AAA" evidence="2">
    <location>
        <begin position="304"/>
        <end position="492"/>
    </location>
</feature>
<dbReference type="InterPro" id="IPR011704">
    <property type="entry name" value="ATPase_dyneun-rel_AAA"/>
</dbReference>
<proteinExistence type="predicted"/>
<evidence type="ECO:0000256" key="1">
    <source>
        <dbReference type="SAM" id="MobiDB-lite"/>
    </source>
</evidence>
<organism evidence="3 6">
    <name type="scientific">Poseidonibacter ostreae</name>
    <dbReference type="NCBI Taxonomy" id="2654171"/>
    <lineage>
        <taxon>Bacteria</taxon>
        <taxon>Pseudomonadati</taxon>
        <taxon>Campylobacterota</taxon>
        <taxon>Epsilonproteobacteria</taxon>
        <taxon>Campylobacterales</taxon>
        <taxon>Arcobacteraceae</taxon>
        <taxon>Poseidonibacter</taxon>
    </lineage>
</organism>
<dbReference type="GO" id="GO:0005524">
    <property type="term" value="F:ATP binding"/>
    <property type="evidence" value="ECO:0007669"/>
    <property type="project" value="InterPro"/>
</dbReference>
<dbReference type="GO" id="GO:0016887">
    <property type="term" value="F:ATP hydrolysis activity"/>
    <property type="evidence" value="ECO:0007669"/>
    <property type="project" value="InterPro"/>
</dbReference>
<evidence type="ECO:0000259" key="2">
    <source>
        <dbReference type="Pfam" id="PF07728"/>
    </source>
</evidence>
<dbReference type="InterPro" id="IPR052934">
    <property type="entry name" value="Methyl-DNA_Rec/Restrict_Enz"/>
</dbReference>
<evidence type="ECO:0000313" key="4">
    <source>
        <dbReference type="EMBL" id="KAB7886603.1"/>
    </source>
</evidence>
<dbReference type="PANTHER" id="PTHR37291:SF1">
    <property type="entry name" value="TYPE IV METHYL-DIRECTED RESTRICTION ENZYME ECOKMCRB SUBUNIT"/>
    <property type="match status" value="1"/>
</dbReference>
<dbReference type="InterPro" id="IPR027417">
    <property type="entry name" value="P-loop_NTPase"/>
</dbReference>
<comment type="caution">
    <text evidence="3">The sequence shown here is derived from an EMBL/GenBank/DDBJ whole genome shotgun (WGS) entry which is preliminary data.</text>
</comment>
<reference evidence="5 6" key="1">
    <citation type="submission" date="2019-10" db="EMBL/GenBank/DDBJ databases">
        <title>Poseidonibacter ostreae sp. nov., isolated from the gut of the Ostrea denselamellosa.</title>
        <authorList>
            <person name="Choi A."/>
        </authorList>
    </citation>
    <scope>NUCLEOTIDE SEQUENCE [LARGE SCALE GENOMIC DNA]</scope>
    <source>
        <strain evidence="3 6">SJOD-M-33</strain>
        <strain evidence="4 5">SJOD-M-5</strain>
    </source>
</reference>
<dbReference type="EMBL" id="WFKK01000087">
    <property type="protein sequence ID" value="KAB7884365.1"/>
    <property type="molecule type" value="Genomic_DNA"/>
</dbReference>
<sequence>MSGIEYKITDYKSAFNCFVERFLKDRKSIFRLNDNDIILTTESINYLMDNFVNNGYTGDVSFEEKVKHQLENKSSDTNILKNVMEVLVTVIWLWRIPPFNAKNRGKYIEDLLKSLEYENEILIDIDNPFFNEFVGFASTGTYYNTNKPMEIAYIIKFLKGYLEEKDKEAIEILKSDNFNGKMQFTTTKDYSYQDKKSKTNAQLSNKPDTSHDKPRTVSIHNALLHLFDSLNYEPILSNDHKGKIEKAFSKIFNIDEKDIDMALKEIKEKLKNLDLENTRQDLHFFYSDNIKNIWSGGLDFESKNMILHGAPGTGKTYMTEETIISRKLIEKNSEYELVQFHPSYGYEDFIEGIKPTGIEKGQMKFELKNGVFKQMCIDAFAELKKGNDYEQYSPKTFYFIADEINRAELSRVFGELLLCLEDDKRLKFVNGKLQGTKVKTPNSSLWDDTHAVIIEEDGNKYFGVPENIYFIGTMNDIDRSVDSFDMALRRRFVWKHYRCDYDVIYNQYKDNENVDAYIKVCEKLNEHIISSKGFNLSDAYELGQSYFMKLKTIKQTELNRVWLEHISPILKEYLRAEYSDKEIQNHLDKSKEIFTLPKVKNNDTNS</sequence>
<dbReference type="Proteomes" id="UP000472839">
    <property type="component" value="Unassembled WGS sequence"/>
</dbReference>
<name>A0A6L4WNC4_9BACT</name>
<dbReference type="AlphaFoldDB" id="A0A6L4WNC4"/>
<dbReference type="EMBL" id="WFKJ01000075">
    <property type="protein sequence ID" value="KAB7886603.1"/>
    <property type="molecule type" value="Genomic_DNA"/>
</dbReference>
<dbReference type="Pfam" id="PF07728">
    <property type="entry name" value="AAA_5"/>
    <property type="match status" value="1"/>
</dbReference>
<accession>A0A6L4WNC4</accession>
<evidence type="ECO:0000313" key="6">
    <source>
        <dbReference type="Proteomes" id="UP000472839"/>
    </source>
</evidence>
<protein>
    <submittedName>
        <fullName evidence="3">AAA domain-containing protein</fullName>
    </submittedName>
</protein>
<evidence type="ECO:0000313" key="5">
    <source>
        <dbReference type="Proteomes" id="UP000461010"/>
    </source>
</evidence>
<gene>
    <name evidence="4" type="ORF">GBG18_14525</name>
    <name evidence="3" type="ORF">GBG19_15865</name>
</gene>
<evidence type="ECO:0000313" key="3">
    <source>
        <dbReference type="EMBL" id="KAB7884365.1"/>
    </source>
</evidence>
<dbReference type="RefSeq" id="WP_152192231.1">
    <property type="nucleotide sequence ID" value="NZ_WFKI01000081.1"/>
</dbReference>
<dbReference type="Proteomes" id="UP000461010">
    <property type="component" value="Unassembled WGS sequence"/>
</dbReference>